<dbReference type="Gene3D" id="2.40.50.100">
    <property type="match status" value="1"/>
</dbReference>
<dbReference type="Gene3D" id="2.40.420.20">
    <property type="match status" value="1"/>
</dbReference>
<dbReference type="Gene3D" id="2.40.30.170">
    <property type="match status" value="1"/>
</dbReference>
<keyword evidence="3" id="KW-0812">Transmembrane</keyword>
<keyword evidence="3" id="KW-1133">Transmembrane helix</keyword>
<protein>
    <submittedName>
        <fullName evidence="6">Multidrug efflux system membrane fusion protein</fullName>
    </submittedName>
</protein>
<dbReference type="Pfam" id="PF25917">
    <property type="entry name" value="BSH_RND"/>
    <property type="match status" value="1"/>
</dbReference>
<feature type="domain" description="Multidrug resistance protein MdtA-like barrel-sandwich hybrid" evidence="4">
    <location>
        <begin position="93"/>
        <end position="256"/>
    </location>
</feature>
<keyword evidence="7" id="KW-1185">Reference proteome</keyword>
<reference evidence="6 7" key="1">
    <citation type="submission" date="2019-03" db="EMBL/GenBank/DDBJ databases">
        <title>Genomic Encyclopedia of Type Strains, Phase IV (KMG-IV): sequencing the most valuable type-strain genomes for metagenomic binning, comparative biology and taxonomic classification.</title>
        <authorList>
            <person name="Goeker M."/>
        </authorList>
    </citation>
    <scope>NUCLEOTIDE SEQUENCE [LARGE SCALE GENOMIC DNA]</scope>
    <source>
        <strain evidence="6 7">DSM 2781</strain>
    </source>
</reference>
<comment type="similarity">
    <text evidence="1">Belongs to the membrane fusion protein (MFP) (TC 8.A.1) family.</text>
</comment>
<feature type="coiled-coil region" evidence="2">
    <location>
        <begin position="134"/>
        <end position="168"/>
    </location>
</feature>
<dbReference type="GO" id="GO:1990281">
    <property type="term" value="C:efflux pump complex"/>
    <property type="evidence" value="ECO:0007669"/>
    <property type="project" value="TreeGrafter"/>
</dbReference>
<dbReference type="InterPro" id="IPR058625">
    <property type="entry name" value="MdtA-like_BSH"/>
</dbReference>
<name>A0A4V2SM11_RHOAD</name>
<evidence type="ECO:0000256" key="1">
    <source>
        <dbReference type="ARBA" id="ARBA00009477"/>
    </source>
</evidence>
<comment type="caution">
    <text evidence="6">The sequence shown here is derived from an EMBL/GenBank/DDBJ whole genome shotgun (WGS) entry which is preliminary data.</text>
</comment>
<evidence type="ECO:0000259" key="4">
    <source>
        <dbReference type="Pfam" id="PF25917"/>
    </source>
</evidence>
<organism evidence="6 7">
    <name type="scientific">Rhodovulum adriaticum</name>
    <name type="common">Rhodopseudomonas adriatica</name>
    <dbReference type="NCBI Taxonomy" id="35804"/>
    <lineage>
        <taxon>Bacteria</taxon>
        <taxon>Pseudomonadati</taxon>
        <taxon>Pseudomonadota</taxon>
        <taxon>Alphaproteobacteria</taxon>
        <taxon>Rhodobacterales</taxon>
        <taxon>Paracoccaceae</taxon>
        <taxon>Rhodovulum</taxon>
    </lineage>
</organism>
<gene>
    <name evidence="6" type="ORF">EV656_103279</name>
</gene>
<proteinExistence type="inferred from homology"/>
<keyword evidence="2" id="KW-0175">Coiled coil</keyword>
<evidence type="ECO:0000259" key="5">
    <source>
        <dbReference type="Pfam" id="PF25954"/>
    </source>
</evidence>
<evidence type="ECO:0000256" key="2">
    <source>
        <dbReference type="SAM" id="Coils"/>
    </source>
</evidence>
<accession>A0A4V2SM11</accession>
<evidence type="ECO:0000313" key="7">
    <source>
        <dbReference type="Proteomes" id="UP000295733"/>
    </source>
</evidence>
<dbReference type="PANTHER" id="PTHR30469:SF29">
    <property type="entry name" value="BLR2860 PROTEIN"/>
    <property type="match status" value="1"/>
</dbReference>
<dbReference type="Pfam" id="PF25954">
    <property type="entry name" value="Beta-barrel_RND_2"/>
    <property type="match status" value="1"/>
</dbReference>
<feature type="transmembrane region" description="Helical" evidence="3">
    <location>
        <begin position="19"/>
        <end position="36"/>
    </location>
</feature>
<dbReference type="InterPro" id="IPR006143">
    <property type="entry name" value="RND_pump_MFP"/>
</dbReference>
<dbReference type="GO" id="GO:0015562">
    <property type="term" value="F:efflux transmembrane transporter activity"/>
    <property type="evidence" value="ECO:0007669"/>
    <property type="project" value="TreeGrafter"/>
</dbReference>
<keyword evidence="3" id="KW-0472">Membrane</keyword>
<dbReference type="Proteomes" id="UP000295733">
    <property type="component" value="Unassembled WGS sequence"/>
</dbReference>
<evidence type="ECO:0000313" key="6">
    <source>
        <dbReference type="EMBL" id="TCP25526.1"/>
    </source>
</evidence>
<feature type="coiled-coil region" evidence="2">
    <location>
        <begin position="200"/>
        <end position="234"/>
    </location>
</feature>
<dbReference type="NCBIfam" id="TIGR01730">
    <property type="entry name" value="RND_mfp"/>
    <property type="match status" value="1"/>
</dbReference>
<dbReference type="InterPro" id="IPR058792">
    <property type="entry name" value="Beta-barrel_RND_2"/>
</dbReference>
<dbReference type="SUPFAM" id="SSF111369">
    <property type="entry name" value="HlyD-like secretion proteins"/>
    <property type="match status" value="1"/>
</dbReference>
<evidence type="ECO:0000256" key="3">
    <source>
        <dbReference type="SAM" id="Phobius"/>
    </source>
</evidence>
<dbReference type="PANTHER" id="PTHR30469">
    <property type="entry name" value="MULTIDRUG RESISTANCE PROTEIN MDTA"/>
    <property type="match status" value="1"/>
</dbReference>
<sequence>MCPARSARQQKDFALPMRWISMLTAALVTVSLYMLLMERDRVIAFAGAEPAPSDTAAEHAKTHDHRVPVMVMRSTAQTVQGHVLLRGETEAARAVEMRAETSGRVISDPLRKGAEVAAGDILCQIDPGTRQATLEQARAALREAKLRLPEAEAGVEKARSALEEARLNDRVRRRLAENGYASDTQVAATAAAVSSAEAGLASARAGLEAAQTAIRTAEAQVASAETEIERLTITAPFGGVLESDTAELGALLQAGSLCGRVIQMDPIRLVGYAPETELARIELGAMAAGRLVSGQEVMGRVTFVGREADAATRTFRVEVEIDNDAGQIRAGQTVEIRIQTPGRRAHLLPQSALTLDDAGRLGVRLADAQATARFAPVTVLRDGQAGIWVSGLPDSADVIVTGQEFVTDGVALAVTYRERDQ</sequence>
<dbReference type="EMBL" id="SLXL01000003">
    <property type="protein sequence ID" value="TCP25526.1"/>
    <property type="molecule type" value="Genomic_DNA"/>
</dbReference>
<dbReference type="AlphaFoldDB" id="A0A4V2SM11"/>
<dbReference type="Gene3D" id="1.10.287.470">
    <property type="entry name" value="Helix hairpin bin"/>
    <property type="match status" value="1"/>
</dbReference>
<feature type="domain" description="CusB-like beta-barrel" evidence="5">
    <location>
        <begin position="273"/>
        <end position="340"/>
    </location>
</feature>